<keyword evidence="2" id="KW-0732">Signal</keyword>
<gene>
    <name evidence="3" type="ORF">CHILSU_LOCUS2115</name>
</gene>
<proteinExistence type="predicted"/>
<dbReference type="EMBL" id="OU963906">
    <property type="protein sequence ID" value="CAH0398989.1"/>
    <property type="molecule type" value="Genomic_DNA"/>
</dbReference>
<sequence>MTNFIFMILILILVLYSYTTTQNQFAATASALRQIWSGGCPLSCRHSDYSYISGLSSRPESQTGQCRNLPLRHAHTFEGCACENCPCALIENFISSCRPASTMYNQFMNCTTNCIDYLMQMLTNEISTKQNSKENIRIQKNRDEKENLFDKRNYEAGSSGPFIKTDEKDDKKKITKDKKERDDIGAQSKNEKPSNESSEVGILNRKGKKVSNSHPSLCGRNSDNTIEYEPTCSAAEAPSQNNGCSKCLSKGRTCVKDCPKATKKKSEKIALIDSHLFCSVSEKSLQVVDSLICSTINALYEGKLKVYSVLSKYDRNDYCRIGGCGDDVIYCEETGKDDIDRVIEDELTQKLGEDLLQSIQKKFEVDLERSVDMVLMKIKLLLQNGTEHIQEKLEELQTMLETMKKTSENDVDACLNARQNETSALAEKALHQMVVCGYALIGHDPAEAVRKVLTLKTMISSEMKPLHDQKQEVLGLLKVCGHDHDSLKKVIKCVISKAPAIKTTMMDITGKLIDGVVTLTKLMAHGAMHEACLIEVIKTTEDEAFQLVKETRKCVDRNKNVTTQEELDKYIKENNATILDINLKKSSKTVNNDDKDLKDVIRRMLAQDDVQDLYDFKKKFKGKIQDGEVANKI</sequence>
<feature type="compositionally biased region" description="Polar residues" evidence="1">
    <location>
        <begin position="212"/>
        <end position="222"/>
    </location>
</feature>
<reference evidence="3" key="1">
    <citation type="submission" date="2021-12" db="EMBL/GenBank/DDBJ databases">
        <authorList>
            <person name="King R."/>
        </authorList>
    </citation>
    <scope>NUCLEOTIDE SEQUENCE</scope>
</reference>
<feature type="compositionally biased region" description="Basic and acidic residues" evidence="1">
    <location>
        <begin position="141"/>
        <end position="154"/>
    </location>
</feature>
<keyword evidence="4" id="KW-1185">Reference proteome</keyword>
<accession>A0ABN8AUZ6</accession>
<feature type="signal peptide" evidence="2">
    <location>
        <begin position="1"/>
        <end position="21"/>
    </location>
</feature>
<feature type="chain" id="PRO_5047278341" evidence="2">
    <location>
        <begin position="22"/>
        <end position="633"/>
    </location>
</feature>
<dbReference type="Proteomes" id="UP001153292">
    <property type="component" value="Chromosome 13"/>
</dbReference>
<name>A0ABN8AUZ6_CHISP</name>
<evidence type="ECO:0000256" key="1">
    <source>
        <dbReference type="SAM" id="MobiDB-lite"/>
    </source>
</evidence>
<evidence type="ECO:0000256" key="2">
    <source>
        <dbReference type="SAM" id="SignalP"/>
    </source>
</evidence>
<organism evidence="3 4">
    <name type="scientific">Chilo suppressalis</name>
    <name type="common">Asiatic rice borer moth</name>
    <dbReference type="NCBI Taxonomy" id="168631"/>
    <lineage>
        <taxon>Eukaryota</taxon>
        <taxon>Metazoa</taxon>
        <taxon>Ecdysozoa</taxon>
        <taxon>Arthropoda</taxon>
        <taxon>Hexapoda</taxon>
        <taxon>Insecta</taxon>
        <taxon>Pterygota</taxon>
        <taxon>Neoptera</taxon>
        <taxon>Endopterygota</taxon>
        <taxon>Lepidoptera</taxon>
        <taxon>Glossata</taxon>
        <taxon>Ditrysia</taxon>
        <taxon>Pyraloidea</taxon>
        <taxon>Crambidae</taxon>
        <taxon>Crambinae</taxon>
        <taxon>Chilo</taxon>
    </lineage>
</organism>
<feature type="region of interest" description="Disordered" evidence="1">
    <location>
        <begin position="141"/>
        <end position="222"/>
    </location>
</feature>
<feature type="compositionally biased region" description="Basic and acidic residues" evidence="1">
    <location>
        <begin position="164"/>
        <end position="194"/>
    </location>
</feature>
<evidence type="ECO:0000313" key="3">
    <source>
        <dbReference type="EMBL" id="CAH0398989.1"/>
    </source>
</evidence>
<evidence type="ECO:0000313" key="4">
    <source>
        <dbReference type="Proteomes" id="UP001153292"/>
    </source>
</evidence>
<protein>
    <submittedName>
        <fullName evidence="3">Uncharacterized protein</fullName>
    </submittedName>
</protein>